<reference evidence="2" key="1">
    <citation type="submission" date="2020-07" db="EMBL/GenBank/DDBJ databases">
        <title>Clarias magur genome sequencing, assembly and annotation.</title>
        <authorList>
            <person name="Kushwaha B."/>
            <person name="Kumar R."/>
            <person name="Das P."/>
            <person name="Joshi C.G."/>
            <person name="Kumar D."/>
            <person name="Nagpure N.S."/>
            <person name="Pandey M."/>
            <person name="Agarwal S."/>
            <person name="Srivastava S."/>
            <person name="Singh M."/>
            <person name="Sahoo L."/>
            <person name="Jayasankar P."/>
            <person name="Meher P.K."/>
            <person name="Koringa P.G."/>
            <person name="Iquebal M.A."/>
            <person name="Das S.P."/>
            <person name="Bit A."/>
            <person name="Patnaik S."/>
            <person name="Patel N."/>
            <person name="Shah T.M."/>
            <person name="Hinsu A."/>
            <person name="Jena J.K."/>
        </authorList>
    </citation>
    <scope>NUCLEOTIDE SEQUENCE</scope>
    <source>
        <strain evidence="2">CIFAMagur01</strain>
        <tissue evidence="2">Testis</tissue>
    </source>
</reference>
<dbReference type="GO" id="GO:0004519">
    <property type="term" value="F:endonuclease activity"/>
    <property type="evidence" value="ECO:0007669"/>
    <property type="project" value="UniProtKB-KW"/>
</dbReference>
<proteinExistence type="predicted"/>
<accession>A0A8J4TJP0</accession>
<dbReference type="AlphaFoldDB" id="A0A8J4TJP0"/>
<organism evidence="2 3">
    <name type="scientific">Clarias magur</name>
    <name type="common">Asian catfish</name>
    <name type="synonym">Macropteronotus magur</name>
    <dbReference type="NCBI Taxonomy" id="1594786"/>
    <lineage>
        <taxon>Eukaryota</taxon>
        <taxon>Metazoa</taxon>
        <taxon>Chordata</taxon>
        <taxon>Craniata</taxon>
        <taxon>Vertebrata</taxon>
        <taxon>Euteleostomi</taxon>
        <taxon>Actinopterygii</taxon>
        <taxon>Neopterygii</taxon>
        <taxon>Teleostei</taxon>
        <taxon>Ostariophysi</taxon>
        <taxon>Siluriformes</taxon>
        <taxon>Clariidae</taxon>
        <taxon>Clarias</taxon>
    </lineage>
</organism>
<feature type="region of interest" description="Disordered" evidence="1">
    <location>
        <begin position="36"/>
        <end position="57"/>
    </location>
</feature>
<keyword evidence="2" id="KW-0540">Nuclease</keyword>
<feature type="non-terminal residue" evidence="2">
    <location>
        <position position="57"/>
    </location>
</feature>
<keyword evidence="2" id="KW-0255">Endonuclease</keyword>
<name>A0A8J4TJP0_CLAMG</name>
<evidence type="ECO:0000256" key="1">
    <source>
        <dbReference type="SAM" id="MobiDB-lite"/>
    </source>
</evidence>
<dbReference type="Proteomes" id="UP000727407">
    <property type="component" value="Unassembled WGS sequence"/>
</dbReference>
<dbReference type="EMBL" id="QNUK01000268">
    <property type="protein sequence ID" value="KAF5896680.1"/>
    <property type="molecule type" value="Genomic_DNA"/>
</dbReference>
<comment type="caution">
    <text evidence="2">The sequence shown here is derived from an EMBL/GenBank/DDBJ whole genome shotgun (WGS) entry which is preliminary data.</text>
</comment>
<evidence type="ECO:0000313" key="2">
    <source>
        <dbReference type="EMBL" id="KAF5896680.1"/>
    </source>
</evidence>
<evidence type="ECO:0000313" key="3">
    <source>
        <dbReference type="Proteomes" id="UP000727407"/>
    </source>
</evidence>
<keyword evidence="2" id="KW-0378">Hydrolase</keyword>
<sequence length="57" mass="6473">MHFCGSSPEPDTLRSMVWQVDKMDIKWWLQSQAHQQHAHVHIRSGPEGQSQFNGSGG</sequence>
<feature type="compositionally biased region" description="Polar residues" evidence="1">
    <location>
        <begin position="47"/>
        <end position="57"/>
    </location>
</feature>
<protein>
    <submittedName>
        <fullName evidence="2">CRISPR-associated endonuclease Cas9</fullName>
    </submittedName>
</protein>
<keyword evidence="3" id="KW-1185">Reference proteome</keyword>
<gene>
    <name evidence="2" type="primary">cas9</name>
    <name evidence="2" type="ORF">DAT39_013635</name>
</gene>